<dbReference type="Proteomes" id="UP000501421">
    <property type="component" value="Chromosome"/>
</dbReference>
<feature type="transmembrane region" description="Helical" evidence="7">
    <location>
        <begin position="315"/>
        <end position="336"/>
    </location>
</feature>
<comment type="similarity">
    <text evidence="2">Belongs to the GSP F family.</text>
</comment>
<keyword evidence="5 7" id="KW-1133">Transmembrane helix</keyword>
<comment type="subcellular location">
    <subcellularLocation>
        <location evidence="1">Cell membrane</location>
        <topology evidence="1">Multi-pass membrane protein</topology>
    </subcellularLocation>
</comment>
<evidence type="ECO:0000256" key="2">
    <source>
        <dbReference type="ARBA" id="ARBA00005745"/>
    </source>
</evidence>
<dbReference type="InterPro" id="IPR047692">
    <property type="entry name" value="T4P_ComGB"/>
</dbReference>
<evidence type="ECO:0000313" key="10">
    <source>
        <dbReference type="Proteomes" id="UP000501421"/>
    </source>
</evidence>
<organism evidence="9 10">
    <name type="scientific">Geobacillus subterraneus</name>
    <dbReference type="NCBI Taxonomy" id="129338"/>
    <lineage>
        <taxon>Bacteria</taxon>
        <taxon>Bacillati</taxon>
        <taxon>Bacillota</taxon>
        <taxon>Bacilli</taxon>
        <taxon>Bacillales</taxon>
        <taxon>Anoxybacillaceae</taxon>
        <taxon>Geobacillus</taxon>
    </lineage>
</organism>
<proteinExistence type="inferred from homology"/>
<name>A0A679FL41_9BACL</name>
<accession>A0A679FL41</accession>
<dbReference type="AlphaFoldDB" id="A0A679FL41"/>
<reference evidence="10" key="1">
    <citation type="journal article" date="2020" name="Microbiol. Resour. Announc.">
        <title>Complete Genome Sequence of Geobacillus sp. Strain E55-1, Isolated from Mine Geyser in Japan.</title>
        <authorList>
            <person name="Miyazaki K."/>
            <person name="Hase E."/>
            <person name="Tokito N."/>
        </authorList>
    </citation>
    <scope>NUCLEOTIDE SEQUENCE [LARGE SCALE GENOMIC DNA]</scope>
    <source>
        <strain evidence="10">E55-1</strain>
    </source>
</reference>
<dbReference type="EMBL" id="AP022557">
    <property type="protein sequence ID" value="BBW95609.1"/>
    <property type="molecule type" value="Genomic_DNA"/>
</dbReference>
<dbReference type="NCBIfam" id="NF041012">
    <property type="entry name" value="T4P_ComGB"/>
    <property type="match status" value="1"/>
</dbReference>
<dbReference type="PANTHER" id="PTHR30012">
    <property type="entry name" value="GENERAL SECRETION PATHWAY PROTEIN"/>
    <property type="match status" value="1"/>
</dbReference>
<feature type="domain" description="Type II secretion system protein GspF" evidence="8">
    <location>
        <begin position="14"/>
        <end position="134"/>
    </location>
</feature>
<feature type="transmembrane region" description="Helical" evidence="7">
    <location>
        <begin position="163"/>
        <end position="182"/>
    </location>
</feature>
<sequence>MRKTAWPSAEQALFFTRLGRLLERGYPLARALEFLAIQSSTPQRLELERCLQRLRDGLPLSAAMEALSVDRLAVSLLTFAERNGDLPRGLMEAGEMLTQKARFQEQLRRLTRYPLFLFLLLLVMLAIVEWWLLPQFEQAAASFSAQRGHTAQLLDVIAHFPTALAAIALLAALAALISAVSLRRWPLSRQLHWMLRIPWFASFLKMFLTQLVARQLGRLLQAGLSVYDALDAFSEPSSPSFLQMEGQRMRDGLRQGRPLDELIGAARCYEPELALVIRHGQSSGELGKELEHYSEFLLQMMERRMESALKRVQPLLLAVVGSMIIGLYLAILLPMFSMLSEW</sequence>
<protein>
    <submittedName>
        <fullName evidence="9">Type II secretion system protein F</fullName>
    </submittedName>
</protein>
<dbReference type="Pfam" id="PF00482">
    <property type="entry name" value="T2SSF"/>
    <property type="match status" value="2"/>
</dbReference>
<dbReference type="RefSeq" id="WP_033844175.1">
    <property type="nucleotide sequence ID" value="NZ_AP022557.1"/>
</dbReference>
<dbReference type="GO" id="GO:0005886">
    <property type="term" value="C:plasma membrane"/>
    <property type="evidence" value="ECO:0007669"/>
    <property type="project" value="UniProtKB-SubCell"/>
</dbReference>
<evidence type="ECO:0000256" key="3">
    <source>
        <dbReference type="ARBA" id="ARBA00022475"/>
    </source>
</evidence>
<keyword evidence="6 7" id="KW-0472">Membrane</keyword>
<keyword evidence="3" id="KW-1003">Cell membrane</keyword>
<keyword evidence="4 7" id="KW-0812">Transmembrane</keyword>
<dbReference type="InterPro" id="IPR042094">
    <property type="entry name" value="T2SS_GspF_sf"/>
</dbReference>
<evidence type="ECO:0000256" key="6">
    <source>
        <dbReference type="ARBA" id="ARBA00023136"/>
    </source>
</evidence>
<evidence type="ECO:0000256" key="5">
    <source>
        <dbReference type="ARBA" id="ARBA00022989"/>
    </source>
</evidence>
<evidence type="ECO:0000259" key="8">
    <source>
        <dbReference type="Pfam" id="PF00482"/>
    </source>
</evidence>
<evidence type="ECO:0000256" key="4">
    <source>
        <dbReference type="ARBA" id="ARBA00022692"/>
    </source>
</evidence>
<dbReference type="InterPro" id="IPR018076">
    <property type="entry name" value="T2SS_GspF_dom"/>
</dbReference>
<keyword evidence="10" id="KW-1185">Reference proteome</keyword>
<evidence type="ECO:0000313" key="9">
    <source>
        <dbReference type="EMBL" id="BBW95609.1"/>
    </source>
</evidence>
<evidence type="ECO:0000256" key="7">
    <source>
        <dbReference type="SAM" id="Phobius"/>
    </source>
</evidence>
<dbReference type="PANTHER" id="PTHR30012:SF0">
    <property type="entry name" value="TYPE II SECRETION SYSTEM PROTEIN F-RELATED"/>
    <property type="match status" value="1"/>
</dbReference>
<gene>
    <name evidence="9" type="ORF">GsuE55_04420</name>
</gene>
<feature type="domain" description="Type II secretion system protein GspF" evidence="8">
    <location>
        <begin position="213"/>
        <end position="334"/>
    </location>
</feature>
<dbReference type="InterPro" id="IPR003004">
    <property type="entry name" value="GspF/PilC"/>
</dbReference>
<dbReference type="Gene3D" id="1.20.81.30">
    <property type="entry name" value="Type II secretion system (T2SS), domain F"/>
    <property type="match status" value="2"/>
</dbReference>
<evidence type="ECO:0000256" key="1">
    <source>
        <dbReference type="ARBA" id="ARBA00004651"/>
    </source>
</evidence>
<feature type="transmembrane region" description="Helical" evidence="7">
    <location>
        <begin position="113"/>
        <end position="133"/>
    </location>
</feature>